<evidence type="ECO:0000313" key="5">
    <source>
        <dbReference type="EMBL" id="EDO43307.1"/>
    </source>
</evidence>
<dbReference type="PhylomeDB" id="A7RYY4"/>
<dbReference type="eggNOG" id="ENOG502QTMN">
    <property type="taxonomic scope" value="Eukaryota"/>
</dbReference>
<dbReference type="PANTHER" id="PTHR34192:SF10">
    <property type="entry name" value="PLASTOCYANIN MAJOR ISOFORM, CHLOROPLASTIC-RELATED"/>
    <property type="match status" value="1"/>
</dbReference>
<dbReference type="SUPFAM" id="SSF52833">
    <property type="entry name" value="Thioredoxin-like"/>
    <property type="match status" value="1"/>
</dbReference>
<keyword evidence="6" id="KW-1185">Reference proteome</keyword>
<feature type="region of interest" description="Disordered" evidence="3">
    <location>
        <begin position="1564"/>
        <end position="1584"/>
    </location>
</feature>
<dbReference type="InParanoid" id="A7RYY4"/>
<keyword evidence="2" id="KW-0249">Electron transport</keyword>
<dbReference type="EMBL" id="DS469555">
    <property type="protein sequence ID" value="EDO43307.1"/>
    <property type="molecule type" value="Genomic_DNA"/>
</dbReference>
<reference evidence="5 6" key="1">
    <citation type="journal article" date="2007" name="Science">
        <title>Sea anemone genome reveals ancestral eumetazoan gene repertoire and genomic organization.</title>
        <authorList>
            <person name="Putnam N.H."/>
            <person name="Srivastava M."/>
            <person name="Hellsten U."/>
            <person name="Dirks B."/>
            <person name="Chapman J."/>
            <person name="Salamov A."/>
            <person name="Terry A."/>
            <person name="Shapiro H."/>
            <person name="Lindquist E."/>
            <person name="Kapitonov V.V."/>
            <person name="Jurka J."/>
            <person name="Genikhovich G."/>
            <person name="Grigoriev I.V."/>
            <person name="Lucas S.M."/>
            <person name="Steele R.E."/>
            <person name="Finnerty J.R."/>
            <person name="Technau U."/>
            <person name="Martindale M.Q."/>
            <person name="Rokhsar D.S."/>
        </authorList>
    </citation>
    <scope>NUCLEOTIDE SEQUENCE [LARGE SCALE GENOMIC DNA]</scope>
    <source>
        <strain evidence="6">CH2 X CH6</strain>
    </source>
</reference>
<dbReference type="Proteomes" id="UP000001593">
    <property type="component" value="Unassembled WGS sequence"/>
</dbReference>
<evidence type="ECO:0000256" key="3">
    <source>
        <dbReference type="SAM" id="MobiDB-lite"/>
    </source>
</evidence>
<evidence type="ECO:0000259" key="4">
    <source>
        <dbReference type="PROSITE" id="PS50853"/>
    </source>
</evidence>
<dbReference type="InterPro" id="IPR013783">
    <property type="entry name" value="Ig-like_fold"/>
</dbReference>
<dbReference type="PANTHER" id="PTHR34192">
    <property type="entry name" value="PLASTOCYANIN MAJOR ISOFORM, CHLOROPLASTIC-RELATED"/>
    <property type="match status" value="1"/>
</dbReference>
<protein>
    <recommendedName>
        <fullName evidence="4">Fibronectin type-III domain-containing protein</fullName>
    </recommendedName>
</protein>
<feature type="compositionally biased region" description="Basic and acidic residues" evidence="3">
    <location>
        <begin position="1616"/>
        <end position="1628"/>
    </location>
</feature>
<feature type="domain" description="Fibronectin type-III" evidence="4">
    <location>
        <begin position="292"/>
        <end position="399"/>
    </location>
</feature>
<feature type="region of interest" description="Disordered" evidence="3">
    <location>
        <begin position="1614"/>
        <end position="1649"/>
    </location>
</feature>
<feature type="domain" description="Fibronectin type-III" evidence="4">
    <location>
        <begin position="927"/>
        <end position="1019"/>
    </location>
</feature>
<dbReference type="SMART" id="SM00060">
    <property type="entry name" value="FN3"/>
    <property type="match status" value="7"/>
</dbReference>
<feature type="region of interest" description="Disordered" evidence="3">
    <location>
        <begin position="1497"/>
        <end position="1534"/>
    </location>
</feature>
<dbReference type="Pfam" id="PF00041">
    <property type="entry name" value="fn3"/>
    <property type="match status" value="2"/>
</dbReference>
<dbReference type="InterPro" id="IPR003961">
    <property type="entry name" value="FN3_dom"/>
</dbReference>
<gene>
    <name evidence="5" type="ORF">NEMVEDRAFT_v1g204215</name>
</gene>
<organism evidence="5 6">
    <name type="scientific">Nematostella vectensis</name>
    <name type="common">Starlet sea anemone</name>
    <dbReference type="NCBI Taxonomy" id="45351"/>
    <lineage>
        <taxon>Eukaryota</taxon>
        <taxon>Metazoa</taxon>
        <taxon>Cnidaria</taxon>
        <taxon>Anthozoa</taxon>
        <taxon>Hexacorallia</taxon>
        <taxon>Actiniaria</taxon>
        <taxon>Edwardsiidae</taxon>
        <taxon>Nematostella</taxon>
    </lineage>
</organism>
<proteinExistence type="predicted"/>
<dbReference type="PROSITE" id="PS50853">
    <property type="entry name" value="FN3"/>
    <property type="match status" value="4"/>
</dbReference>
<evidence type="ECO:0000256" key="2">
    <source>
        <dbReference type="ARBA" id="ARBA00022982"/>
    </source>
</evidence>
<dbReference type="CDD" id="cd00063">
    <property type="entry name" value="FN3"/>
    <property type="match status" value="3"/>
</dbReference>
<evidence type="ECO:0000313" key="6">
    <source>
        <dbReference type="Proteomes" id="UP000001593"/>
    </source>
</evidence>
<keyword evidence="1" id="KW-0813">Transport</keyword>
<dbReference type="Gene3D" id="3.40.30.10">
    <property type="entry name" value="Glutaredoxin"/>
    <property type="match status" value="1"/>
</dbReference>
<feature type="compositionally biased region" description="Polar residues" evidence="3">
    <location>
        <begin position="1512"/>
        <end position="1524"/>
    </location>
</feature>
<name>A7RYY4_NEMVE</name>
<dbReference type="InterPro" id="IPR036116">
    <property type="entry name" value="FN3_sf"/>
</dbReference>
<feature type="region of interest" description="Disordered" evidence="3">
    <location>
        <begin position="604"/>
        <end position="628"/>
    </location>
</feature>
<dbReference type="Gene3D" id="2.60.40.10">
    <property type="entry name" value="Immunoglobulins"/>
    <property type="match status" value="5"/>
</dbReference>
<dbReference type="InterPro" id="IPR036249">
    <property type="entry name" value="Thioredoxin-like_sf"/>
</dbReference>
<accession>A7RYY4</accession>
<dbReference type="HOGENOM" id="CLU_242542_0_0_1"/>
<evidence type="ECO:0000256" key="1">
    <source>
        <dbReference type="ARBA" id="ARBA00022448"/>
    </source>
</evidence>
<feature type="domain" description="Fibronectin type-III" evidence="4">
    <location>
        <begin position="434"/>
        <end position="542"/>
    </location>
</feature>
<feature type="domain" description="Fibronectin type-III" evidence="4">
    <location>
        <begin position="184"/>
        <end position="285"/>
    </location>
</feature>
<feature type="compositionally biased region" description="Polar residues" evidence="3">
    <location>
        <begin position="1564"/>
        <end position="1573"/>
    </location>
</feature>
<feature type="compositionally biased region" description="Polar residues" evidence="3">
    <location>
        <begin position="615"/>
        <end position="625"/>
    </location>
</feature>
<sequence>MAGNTVLPFRRVPEAADSGIDSSSSLSVDHAARSDLGLCSTSPPLVLHLWGFVRVVRDVVLNQASCCSVVVSWVVEEEKEEDEEGGGGGGSQEGEELRPLHVCPEGYRVTWWRSNEEKTDLIGSTETTDCNLQLTCLQPSCRYAVLVEAFSSHPNDPNAVDPLAGFNKTRSEKVWFDMESPPEPPTNFRVASSTSSAITLTWDAPPPSRPPTTAICLKVRERRESADDTRTTNSLMKFKLMPSTTTYTVKNLAARTQYLFSIQSVPGDGCSCAQQPCGEARTLFAWTSGVVGPSRLSVTERTPFSLHLSWQPAITYGDLCIKHYLIHFSEKTRRLSSYGISQLPKDGKRIDVPQSSVLGLKGHISGLEPGLVYRVIVEAVVGIREDMSSGESGESCEEDGERAASSLASSDIDRLAAVSADCLSGPLMARTSAPPGKPTLLLAGITATQIQLAWDPPAALHLDYAVRQTAERHDYRGRIRSIRGYVLDVNVREVTRLAPNKRSYTLKRCKPGMKYTCQLKVTTNSGMVSAKHRKDEISTAISSDDLDTDDESDASVVSRYPEAVSDPLGVIIPRQEHPATISVYYASTCSSGLSQSSKAASLSHSSALDTDDTRSSSAEGSSTNGAVDDDDGCIVVMWNSSAPIRSMSSIKVTWSTEVQETEKEEYLPPSCNSFEIYPVKKRSLYTIMVKFFRLDGTSFLYGPFSCQIPGRPDPPWIWCRGVSEYRILVEWNEPRIYGLAAITGYQVNLNGRQLGGILSPLSRKVTVHCQPSRFTHAACNLVQGIKLERLITSICLSVYRVRILALTADPTIGNSEPSNLLTICTPGSPEKSLVPKQQIRLRSLWTGNERIAVQWDSVEDEVDRYVVKWSSVLSPQPQEETLPATKTSMVIEECIAGTRHFIAVAAIDSHRKLIAKSTQLIVQTSAPLQKPVLRKRCALPSGLIIEWSQPPSIGDATPDQYEIKVDDVSRDILDKSQLSYELASCHPCRQYSFQVRALSSKEGCDSDWSPALLITCPGARAPMLSRVRSSRIDCIHVGWEMPELCGGAVVECYKVYYLEVDSRVEINAGGVIDSPHVITHGPLNGASTEDVLYDVTSAYWVVLEVTLQPKGCHSVFSEPIRMLPARPPDPPVIDVRVHGLAERKALEGVVCHMILTRDRLCRKLELLNNSVTVCESNPSFLCIRLCRKLELLNNSVTVMGAKLKEVEDKIAFHRELNCLSLSSSPVTHVITARSLTCHPIGPSAPSNPVPLCAKDFAPFVVFCYFGVHKKNASWPDVGSCSYQDALDHEIRKHELLKHRGPLGKPLPAPVCTVMDIVTSSWKHLIDSGSNSPVAIMFWTKWCRASLEGLQMFDKFASGHNEKFRFIGCCVCSEEETKGHYDSLKVMLATQGFLGRQSNVRHVCACYPQGQRRAGEADVRRLFGLVGVPTLLICDRSGYMTFQGRVCARDFEDYAQQMLHAFASATPRPAQSLATPYPCPAMECELCRLESEMDVSAILSRSDDSPVKRYRQNKSTGRGTGQDTPDSLEARAESTQRHNIDALHRRLHGTTPVAVLTNITKVKSTPLSPQTSFSPKPLKLRRVPSPCRSCDSLSLHRESSFSSRFSNVMGASLPSLRLDRETPPERGVTEYRPGSSRPKKRISVDEFSIT</sequence>
<dbReference type="SUPFAM" id="SSF49265">
    <property type="entry name" value="Fibronectin type III"/>
    <property type="match status" value="5"/>
</dbReference>